<proteinExistence type="predicted"/>
<dbReference type="InterPro" id="IPR019292">
    <property type="entry name" value="McrC"/>
</dbReference>
<dbReference type="EMBL" id="CP023778">
    <property type="protein sequence ID" value="ATL69424.1"/>
    <property type="molecule type" value="Genomic_DNA"/>
</dbReference>
<name>A0A291RQC2_9NOCA</name>
<keyword evidence="1" id="KW-0540">Nuclease</keyword>
<gene>
    <name evidence="1" type="ORF">CRH09_27810</name>
</gene>
<dbReference type="GO" id="GO:0004519">
    <property type="term" value="F:endonuclease activity"/>
    <property type="evidence" value="ECO:0007669"/>
    <property type="project" value="UniProtKB-KW"/>
</dbReference>
<keyword evidence="1" id="KW-0378">Hydrolase</keyword>
<accession>A0A291RQC2</accession>
<reference evidence="1 2" key="1">
    <citation type="submission" date="2017-10" db="EMBL/GenBank/DDBJ databases">
        <title>Comparative genomics between pathogenic Norcardia.</title>
        <authorList>
            <person name="Zeng L."/>
        </authorList>
    </citation>
    <scope>NUCLEOTIDE SEQUENCE [LARGE SCALE GENOMIC DNA]</scope>
    <source>
        <strain evidence="1 2">NC_YFY_NT001</strain>
    </source>
</reference>
<keyword evidence="1" id="KW-0255">Endonuclease</keyword>
<dbReference type="Pfam" id="PF10117">
    <property type="entry name" value="McrBC"/>
    <property type="match status" value="1"/>
</dbReference>
<dbReference type="GeneID" id="88361105"/>
<sequence length="406" mass="45460">MNPIELEEYTPRTVALDKALAVAVLRAQIVKIEPCHHPDDHWQLTSMGKVGTVTVRAADGRTVTLAMKPRIPVRRLLFLIGYVRNPKGWRDENIRLGTESDLVSVMAVLFERYASKALRQGRLVSGYRTVEDSGTVVRGRVREADQIRRHLGRVLPVETTNDILGEDVTENRILRTACDRLLALSDILPEKVHEGLRTIRARLDRITPLEDGKPLPGWRRTVADKHLRETLGIAELVLRNSSVERVRRAGDSVTVAGFVFQMSTVFQDFIVVALREELRARGIHCQITPKDRYHLDDHGHVPVQPDFIGCDSDGTPLCVADVKYKPEKHPKSDAYQMLAYCVGLGLSEGHLIYPRGEDLPPAFTVSQADVVIHHHAIDLDEPRIELLAQIGVLADRLLRVSGSDAL</sequence>
<organism evidence="1 2">
    <name type="scientific">Nocardia terpenica</name>
    <dbReference type="NCBI Taxonomy" id="455432"/>
    <lineage>
        <taxon>Bacteria</taxon>
        <taxon>Bacillati</taxon>
        <taxon>Actinomycetota</taxon>
        <taxon>Actinomycetes</taxon>
        <taxon>Mycobacteriales</taxon>
        <taxon>Nocardiaceae</taxon>
        <taxon>Nocardia</taxon>
    </lineage>
</organism>
<evidence type="ECO:0000313" key="2">
    <source>
        <dbReference type="Proteomes" id="UP000221961"/>
    </source>
</evidence>
<dbReference type="PANTHER" id="PTHR38733">
    <property type="entry name" value="PROTEIN MCRC"/>
    <property type="match status" value="1"/>
</dbReference>
<dbReference type="REBASE" id="223434">
    <property type="entry name" value="Nte001McrBCP"/>
</dbReference>
<dbReference type="Proteomes" id="UP000221961">
    <property type="component" value="Chromosome"/>
</dbReference>
<dbReference type="AlphaFoldDB" id="A0A291RQC2"/>
<protein>
    <submittedName>
        <fullName evidence="1">Restriction endonuclease</fullName>
    </submittedName>
</protein>
<dbReference type="KEGG" id="ntp:CRH09_27810"/>
<dbReference type="PANTHER" id="PTHR38733:SF1">
    <property type="entry name" value="TYPE IV METHYL-DIRECTED RESTRICTION ENZYME ECOKMCRBC"/>
    <property type="match status" value="1"/>
</dbReference>
<evidence type="ECO:0000313" key="1">
    <source>
        <dbReference type="EMBL" id="ATL69424.1"/>
    </source>
</evidence>
<dbReference type="RefSeq" id="WP_098696457.1">
    <property type="nucleotide sequence ID" value="NZ_CP023778.1"/>
</dbReference>